<dbReference type="EMBL" id="NBNE01011928">
    <property type="protein sequence ID" value="OWY96226.1"/>
    <property type="molecule type" value="Genomic_DNA"/>
</dbReference>
<dbReference type="PANTHER" id="PTHR33977:SF1">
    <property type="entry name" value="ZINC ION BINDING PROTEIN"/>
    <property type="match status" value="1"/>
</dbReference>
<organism evidence="2 3">
    <name type="scientific">Phytophthora megakarya</name>
    <dbReference type="NCBI Taxonomy" id="4795"/>
    <lineage>
        <taxon>Eukaryota</taxon>
        <taxon>Sar</taxon>
        <taxon>Stramenopiles</taxon>
        <taxon>Oomycota</taxon>
        <taxon>Peronosporomycetes</taxon>
        <taxon>Peronosporales</taxon>
        <taxon>Peronosporaceae</taxon>
        <taxon>Phytophthora</taxon>
    </lineage>
</organism>
<reference evidence="3" key="1">
    <citation type="submission" date="2017-03" db="EMBL/GenBank/DDBJ databases">
        <title>Phytopthora megakarya and P. palmivora, two closely related causual agents of cacao black pod achieved similar genome size and gene model numbers by different mechanisms.</title>
        <authorList>
            <person name="Ali S."/>
            <person name="Shao J."/>
            <person name="Larry D.J."/>
            <person name="Kronmiller B."/>
            <person name="Shen D."/>
            <person name="Strem M.D."/>
            <person name="Melnick R.L."/>
            <person name="Guiltinan M.J."/>
            <person name="Tyler B.M."/>
            <person name="Meinhardt L.W."/>
            <person name="Bailey B.A."/>
        </authorList>
    </citation>
    <scope>NUCLEOTIDE SEQUENCE [LARGE SCALE GENOMIC DNA]</scope>
    <source>
        <strain evidence="3">zdho120</strain>
    </source>
</reference>
<keyword evidence="3" id="KW-1185">Reference proteome</keyword>
<name>A0A225UUL7_9STRA</name>
<dbReference type="PANTHER" id="PTHR33977">
    <property type="entry name" value="ZINC ION BINDING PROTEIN"/>
    <property type="match status" value="1"/>
</dbReference>
<dbReference type="Pfam" id="PF10551">
    <property type="entry name" value="MULE"/>
    <property type="match status" value="1"/>
</dbReference>
<feature type="domain" description="MULE transposase" evidence="1">
    <location>
        <begin position="216"/>
        <end position="317"/>
    </location>
</feature>
<proteinExistence type="predicted"/>
<accession>A0A225UUL7</accession>
<sequence length="331" mass="38148">DDAVVFLETFKAYRVTKCNVVPCTRCMYPEPHTMFYRLMNCTSPSCKLKHSHGKCQWRGRRLECSITKETTIHESGTHCSAVNDDRKTPLMETHKTYIREMTAQGIKPSRIRNSMPRKFGVDMGSLPSLPKVQNYAYHCKKTKLLNHVKHKDITEFVHKLEFSGHENETTAFTFGWTLDEFGKMFVGNGSDENPFVVGLSTKRLLRRLDRPINSFILHLDATFQLNQVDYPVIVCGISDRCRSFHFVALIVSSQRTEYQYLEYLRALRNVSTRMTGKALLVSAVMDDAEDAQFNAFERVFGEDNKYIYLMCFYHLVAKVVEKSKGPQTDSC</sequence>
<evidence type="ECO:0000313" key="2">
    <source>
        <dbReference type="EMBL" id="OWY96226.1"/>
    </source>
</evidence>
<gene>
    <name evidence="2" type="ORF">PHMEG_00033559</name>
</gene>
<comment type="caution">
    <text evidence="2">The sequence shown here is derived from an EMBL/GenBank/DDBJ whole genome shotgun (WGS) entry which is preliminary data.</text>
</comment>
<dbReference type="InterPro" id="IPR018289">
    <property type="entry name" value="MULE_transposase_dom"/>
</dbReference>
<feature type="non-terminal residue" evidence="2">
    <location>
        <position position="1"/>
    </location>
</feature>
<evidence type="ECO:0000313" key="3">
    <source>
        <dbReference type="Proteomes" id="UP000198211"/>
    </source>
</evidence>
<dbReference type="OrthoDB" id="115980at2759"/>
<evidence type="ECO:0000259" key="1">
    <source>
        <dbReference type="Pfam" id="PF10551"/>
    </source>
</evidence>
<dbReference type="AlphaFoldDB" id="A0A225UUL7"/>
<protein>
    <recommendedName>
        <fullName evidence="1">MULE transposase domain-containing protein</fullName>
    </recommendedName>
</protein>
<dbReference type="Proteomes" id="UP000198211">
    <property type="component" value="Unassembled WGS sequence"/>
</dbReference>